<feature type="chain" id="PRO_5040938077" evidence="1">
    <location>
        <begin position="24"/>
        <end position="361"/>
    </location>
</feature>
<dbReference type="EMBL" id="CP080997">
    <property type="protein sequence ID" value="QZA08012.1"/>
    <property type="molecule type" value="Genomic_DNA"/>
</dbReference>
<accession>A0A9X7WHK1</accession>
<protein>
    <submittedName>
        <fullName evidence="2">Outer membrane porin GjpA</fullName>
    </submittedName>
</protein>
<dbReference type="Proteomes" id="UP000825008">
    <property type="component" value="Chromosome"/>
</dbReference>
<proteinExistence type="predicted"/>
<feature type="signal peptide" evidence="1">
    <location>
        <begin position="1"/>
        <end position="23"/>
    </location>
</feature>
<sequence length="361" mass="37027">MHRTARRPWIPVGLALLGAGTLAATPVALPTPNLHNPAVHLTAGEFDPITPWVDAFNTASANVTALADFFFEAPAATWQQAIVNQIGYLGQLVQNPGSIGDIFTQIGDHLQTASESFVLGGAPDEVISATLPHTLEAAHTQLYNLLPLVLEAFLQLDPATVDSVMTTVDYLASPLSGVLMGLVGPFVSPIVELVNSVEVITDDLSGDNPDVTAALNDLINIPANLTNAFLNGATLDLSGLLPLLSEEGILPEGVVFTSLGIAFGGLLTPGATDGTIPDNLGIGGSLFNALAFVMQSPLPAGIGGVPVGPMGALESLSQILAGAIGWDGTGNPLADLTFPTLPTDVADPGDALSTDLGWLGL</sequence>
<keyword evidence="1" id="KW-0732">Signal</keyword>
<organism evidence="2 3">
    <name type="scientific">Mycolicibacter heraklionensis</name>
    <dbReference type="NCBI Taxonomy" id="512402"/>
    <lineage>
        <taxon>Bacteria</taxon>
        <taxon>Bacillati</taxon>
        <taxon>Actinomycetota</taxon>
        <taxon>Actinomycetes</taxon>
        <taxon>Mycobacteriales</taxon>
        <taxon>Mycobacteriaceae</taxon>
        <taxon>Mycolicibacter</taxon>
    </lineage>
</organism>
<evidence type="ECO:0000256" key="1">
    <source>
        <dbReference type="SAM" id="SignalP"/>
    </source>
</evidence>
<dbReference type="AlphaFoldDB" id="A0A9X7WHK1"/>
<dbReference type="NCBIfam" id="NF033942">
    <property type="entry name" value="GjpA"/>
    <property type="match status" value="1"/>
</dbReference>
<reference evidence="2" key="1">
    <citation type="submission" date="2021-08" db="EMBL/GenBank/DDBJ databases">
        <title>Whole genome sequencing of non-tuberculosis mycobacteria type-strains.</title>
        <authorList>
            <person name="Igarashi Y."/>
            <person name="Osugi A."/>
            <person name="Mitarai S."/>
        </authorList>
    </citation>
    <scope>NUCLEOTIDE SEQUENCE</scope>
    <source>
        <strain evidence="2">JCM 30995</strain>
    </source>
</reference>
<evidence type="ECO:0000313" key="3">
    <source>
        <dbReference type="Proteomes" id="UP000825008"/>
    </source>
</evidence>
<name>A0A9X7WHK1_9MYCO</name>
<gene>
    <name evidence="2" type="primary">gjpA</name>
    <name evidence="2" type="ORF">K3U94_01265</name>
</gene>
<dbReference type="InterPro" id="IPR049934">
    <property type="entry name" value="GjpA-like"/>
</dbReference>
<evidence type="ECO:0000313" key="2">
    <source>
        <dbReference type="EMBL" id="QZA08012.1"/>
    </source>
</evidence>
<dbReference type="RefSeq" id="WP_220695314.1">
    <property type="nucleotide sequence ID" value="NZ_CP080997.1"/>
</dbReference>
<dbReference type="KEGG" id="mher:K3U94_01265"/>